<dbReference type="AlphaFoldDB" id="A0A1S7R143"/>
<dbReference type="EMBL" id="FBWK01000048">
    <property type="protein sequence ID" value="CUX45269.1"/>
    <property type="molecule type" value="Genomic_DNA"/>
</dbReference>
<dbReference type="Pfam" id="PF04964">
    <property type="entry name" value="Flp_Fap"/>
    <property type="match status" value="1"/>
</dbReference>
<evidence type="ECO:0000313" key="2">
    <source>
        <dbReference type="EMBL" id="CUX45269.1"/>
    </source>
</evidence>
<reference evidence="3" key="1">
    <citation type="submission" date="2016-01" db="EMBL/GenBank/DDBJ databases">
        <authorList>
            <person name="Regsiter A."/>
            <person name="william w."/>
        </authorList>
    </citation>
    <scope>NUCLEOTIDE SEQUENCE [LARGE SCALE GENOMIC DNA]</scope>
    <source>
        <strain evidence="3">CFBP 6623</strain>
    </source>
</reference>
<gene>
    <name evidence="2" type="ORF">AGR3A_Lc120016</name>
</gene>
<name>A0A1S7R143_9HYPH</name>
<dbReference type="RefSeq" id="WP_046801871.1">
    <property type="nucleotide sequence ID" value="NZ_LT009724.1"/>
</dbReference>
<dbReference type="InterPro" id="IPR007047">
    <property type="entry name" value="Flp_Fap"/>
</dbReference>
<dbReference type="Proteomes" id="UP000191988">
    <property type="component" value="Unassembled WGS sequence"/>
</dbReference>
<keyword evidence="3" id="KW-1185">Reference proteome</keyword>
<dbReference type="STRING" id="1183432.AGR3A_Lc120016"/>
<evidence type="ECO:0000313" key="3">
    <source>
        <dbReference type="Proteomes" id="UP000191988"/>
    </source>
</evidence>
<evidence type="ECO:0000256" key="1">
    <source>
        <dbReference type="SAM" id="Phobius"/>
    </source>
</evidence>
<sequence length="63" mass="6737">MVDEEYPVLRSFINFCKNEDGATAIEYGLIVAVISVGIIGGASAVSTSINAIFQFIADTFAEF</sequence>
<keyword evidence="1" id="KW-0472">Membrane</keyword>
<protein>
    <submittedName>
        <fullName evidence="2">Fimbriae associated protein</fullName>
    </submittedName>
</protein>
<accession>A0A1S7R143</accession>
<keyword evidence="1" id="KW-1133">Transmembrane helix</keyword>
<proteinExistence type="predicted"/>
<organism evidence="2 3">
    <name type="scientific">Agrobacterium tomkonis CFBP 6623</name>
    <dbReference type="NCBI Taxonomy" id="1183432"/>
    <lineage>
        <taxon>Bacteria</taxon>
        <taxon>Pseudomonadati</taxon>
        <taxon>Pseudomonadota</taxon>
        <taxon>Alphaproteobacteria</taxon>
        <taxon>Hyphomicrobiales</taxon>
        <taxon>Rhizobiaceae</taxon>
        <taxon>Rhizobium/Agrobacterium group</taxon>
        <taxon>Agrobacterium</taxon>
        <taxon>Agrobacterium tumefaciens complex</taxon>
    </lineage>
</organism>
<keyword evidence="1" id="KW-0812">Transmembrane</keyword>
<feature type="transmembrane region" description="Helical" evidence="1">
    <location>
        <begin position="27"/>
        <end position="53"/>
    </location>
</feature>